<sequence>MTKDSLAVKISLLVSLLTVLTLLAVYLTDHDLYRENAKQMALDSGIQHVQNSEKQFATLLNNTQSLLHAIAENQNFKDYLANVKHVTDDNANKQQALTLFMSLAQANENIMQLRFIDSDGNENIRINRNSSASEPYWVANSDLQNKAQRYYFTNAKKNQSNRVQFSHLDLNIEHGKLDQPYRPTVRAMLDVYHDDQFQGMLVINLFAQPILQQMMAIPSITATLIDGDGYPLLHSDPSYNWGMFQQPPKNLSANYQYLLSMLQQTPLVEHQDMLLVRLQLPLPQDLFLILQVNDQYLTRMDEIHKRSYSLSTILATLLMILAGFTAIHLLKKNQFKIAQLDKKIVLAIEGSHIGFWELDLSNERFHFDSGIKTLLPFLEENGEVTLPQLEHLPEGFAKGLREVAYKAKHAKLNHTKRIDFDFDANGKSQAWYFQFNVMLDPEGDRICMGICYEITDFRRHQRELKAQENLWKSALLGTGDSLWEWDIEADSITFSKQLCKLLGYNDDCQLPHMKQWLAMVHPEDLAESQLRLQNLFNGSSTRYENEIRVKGRNGDYHWILDRGIVFEFDSHGDPLKMIGTHSDITARKLHELTAMQLTQEQEMLFNTIDSILITCDQDGTITKFNRTAEHLLMYFHDKVVGELNVLMLLNTQEILDYANKYNVNISETELPLSFSSLLKILAERPIRSFSTTLSSSDGFKVPVMLSIFTQYDDDNHEVGLILNATDIRLQQSLQKVRDEYENKYFNLFEQSLDGILLIDAKTFEIVEFNHAICRLLSYTPEEMQQLDLRELDNDKDLLGINQRAKSLEQETSISFENVLIDRYGIAKDVLIKARRINLQGRALLYLILHDISKFKRIQNRLEEQGSRLVQAQSLGKLGSWSYNFFTHKLTWSLEVFTIFERNPISYDPSFDKFIDSIHPEDQQKVLYEFNYCKDSGKLYQVEHRILMADGRIKHVLERATFSKDTEGNVYSAQGTVQDITETKQLQLDLIRAKDEAENANRAKSYFLANMSHEIRTPLNGIIGINELLQKTNLTEMQQQYLQKSVRTSNALMNIINDVLDYSKIEAGKLNLEHTEFDLSTLLVSLADLFSLEAERKGIELVFLIDPKVPSQLLGDPLRISQVFNNLVGNALKFTEKGEIRISIEQLKQKGSQTEIEITVTDTGIGINAEHRDRLFKPFSQAESSNTRKFGGTGLGLVISRELVEHMGGRIWLDSKYYSGSQFHFTLQLKIPQQQKQLADTSNMQAPESLNVLALLSRQDEAKNLAEHLQHERIKFANCDTLSDCKTALEKQDYNRLIIELGEHDFSELQQEIKLDEFSGSIIIIASQEQQKNLNKLATPLQEKIIAIINKPLIYCKLIRQLLLLKKADLTTTESDELYRFNAKVLLVEDNSINRFVARDYLDDFGIEVVEAVNGQEAVDLSKQESFDLILMDLQMPVMDGFEAARIIRQQDKDTPIIALSAAVLEEDVEQCRQAGINQHLSKPITIQKLCEALSEYLPNQAEQHNHKKTTSEESEKPSLDDPQKNPIDEVSTAFADELLIDLDEMMERYLKADKINYLLQEFIKTHLDFIEKNHSLDASSAEFDREIHTLKGVASVMCMNRLFAVSKAYYQAKSAEEKQRLRPQLEQIILASIAAAESHIHENQS</sequence>
<comment type="catalytic activity">
    <reaction evidence="1">
        <text>ATP + protein L-histidine = ADP + protein N-phospho-L-histidine.</text>
        <dbReference type="EC" id="2.7.13.3"/>
    </reaction>
</comment>
<dbReference type="PROSITE" id="PS50109">
    <property type="entry name" value="HIS_KIN"/>
    <property type="match status" value="1"/>
</dbReference>
<dbReference type="SUPFAM" id="SSF47226">
    <property type="entry name" value="Histidine-containing phosphotransfer domain, HPT domain"/>
    <property type="match status" value="1"/>
</dbReference>
<dbReference type="InterPro" id="IPR011006">
    <property type="entry name" value="CheY-like_superfamily"/>
</dbReference>
<evidence type="ECO:0000259" key="18">
    <source>
        <dbReference type="PROSITE" id="PS50110"/>
    </source>
</evidence>
<proteinExistence type="predicted"/>
<feature type="domain" description="Response regulatory" evidence="18">
    <location>
        <begin position="1383"/>
        <end position="1497"/>
    </location>
</feature>
<dbReference type="Proteomes" id="UP000664835">
    <property type="component" value="Unassembled WGS sequence"/>
</dbReference>
<dbReference type="Pfam" id="PF08447">
    <property type="entry name" value="PAS_3"/>
    <property type="match status" value="2"/>
</dbReference>
<dbReference type="CDD" id="cd00082">
    <property type="entry name" value="HisKA"/>
    <property type="match status" value="1"/>
</dbReference>
<keyword evidence="9" id="KW-0418">Kinase</keyword>
<dbReference type="InterPro" id="IPR004358">
    <property type="entry name" value="Sig_transdc_His_kin-like_C"/>
</dbReference>
<dbReference type="InterPro" id="IPR005467">
    <property type="entry name" value="His_kinase_dom"/>
</dbReference>
<dbReference type="EMBL" id="JAGETV010000006">
    <property type="protein sequence ID" value="MBO1926883.1"/>
    <property type="molecule type" value="Genomic_DNA"/>
</dbReference>
<keyword evidence="22" id="KW-1185">Reference proteome</keyword>
<evidence type="ECO:0000256" key="9">
    <source>
        <dbReference type="ARBA" id="ARBA00022777"/>
    </source>
</evidence>
<dbReference type="SMART" id="SM00091">
    <property type="entry name" value="PAS"/>
    <property type="match status" value="3"/>
</dbReference>
<organism evidence="21 22">
    <name type="scientific">Thiomicrorhabdus marina</name>
    <dbReference type="NCBI Taxonomy" id="2818442"/>
    <lineage>
        <taxon>Bacteria</taxon>
        <taxon>Pseudomonadati</taxon>
        <taxon>Pseudomonadota</taxon>
        <taxon>Gammaproteobacteria</taxon>
        <taxon>Thiotrichales</taxon>
        <taxon>Piscirickettsiaceae</taxon>
        <taxon>Thiomicrorhabdus</taxon>
    </lineage>
</organism>
<dbReference type="PROSITE" id="PS50112">
    <property type="entry name" value="PAS"/>
    <property type="match status" value="3"/>
</dbReference>
<dbReference type="Pfam" id="PF02518">
    <property type="entry name" value="HATPase_c"/>
    <property type="match status" value="1"/>
</dbReference>
<feature type="domain" description="PAC" evidence="20">
    <location>
        <begin position="543"/>
        <end position="596"/>
    </location>
</feature>
<dbReference type="InterPro" id="IPR000014">
    <property type="entry name" value="PAS"/>
</dbReference>
<feature type="domain" description="PAS" evidence="19">
    <location>
        <begin position="740"/>
        <end position="783"/>
    </location>
</feature>
<comment type="caution">
    <text evidence="21">The sequence shown here is derived from an EMBL/GenBank/DDBJ whole genome shotgun (WGS) entry which is preliminary data.</text>
</comment>
<evidence type="ECO:0000256" key="14">
    <source>
        <dbReference type="PROSITE-ProRule" id="PRU00169"/>
    </source>
</evidence>
<dbReference type="Gene3D" id="3.30.565.10">
    <property type="entry name" value="Histidine kinase-like ATPase, C-terminal domain"/>
    <property type="match status" value="1"/>
</dbReference>
<dbReference type="Pfam" id="PF00072">
    <property type="entry name" value="Response_reg"/>
    <property type="match status" value="1"/>
</dbReference>
<evidence type="ECO:0000256" key="4">
    <source>
        <dbReference type="ARBA" id="ARBA00022475"/>
    </source>
</evidence>
<evidence type="ECO:0000256" key="15">
    <source>
        <dbReference type="SAM" id="MobiDB-lite"/>
    </source>
</evidence>
<evidence type="ECO:0000256" key="3">
    <source>
        <dbReference type="ARBA" id="ARBA00012438"/>
    </source>
</evidence>
<dbReference type="PANTHER" id="PTHR45339">
    <property type="entry name" value="HYBRID SIGNAL TRANSDUCTION HISTIDINE KINASE J"/>
    <property type="match status" value="1"/>
</dbReference>
<dbReference type="InterPro" id="IPR029151">
    <property type="entry name" value="Sensor-like_sf"/>
</dbReference>
<evidence type="ECO:0000256" key="8">
    <source>
        <dbReference type="ARBA" id="ARBA00022741"/>
    </source>
</evidence>
<evidence type="ECO:0000256" key="12">
    <source>
        <dbReference type="ARBA" id="ARBA00023012"/>
    </source>
</evidence>
<keyword evidence="5 14" id="KW-0597">Phosphoprotein</keyword>
<dbReference type="NCBIfam" id="TIGR00229">
    <property type="entry name" value="sensory_box"/>
    <property type="match status" value="2"/>
</dbReference>
<dbReference type="EC" id="2.7.13.3" evidence="3"/>
<dbReference type="Gene3D" id="1.10.287.130">
    <property type="match status" value="1"/>
</dbReference>
<accession>A0ABS3Q3Y6</accession>
<dbReference type="CDD" id="cd17546">
    <property type="entry name" value="REC_hyHK_CKI1_RcsC-like"/>
    <property type="match status" value="1"/>
</dbReference>
<feature type="transmembrane region" description="Helical" evidence="16">
    <location>
        <begin position="308"/>
        <end position="330"/>
    </location>
</feature>
<dbReference type="SUPFAM" id="SSF55785">
    <property type="entry name" value="PYP-like sensor domain (PAS domain)"/>
    <property type="match status" value="4"/>
</dbReference>
<evidence type="ECO:0000259" key="17">
    <source>
        <dbReference type="PROSITE" id="PS50109"/>
    </source>
</evidence>
<keyword evidence="6" id="KW-0808">Transferase</keyword>
<dbReference type="InterPro" id="IPR001789">
    <property type="entry name" value="Sig_transdc_resp-reg_receiver"/>
</dbReference>
<dbReference type="InterPro" id="IPR036890">
    <property type="entry name" value="HATPase_C_sf"/>
</dbReference>
<keyword evidence="7 16" id="KW-0812">Transmembrane</keyword>
<keyword evidence="13 16" id="KW-0472">Membrane</keyword>
<feature type="domain" description="PAC" evidence="20">
    <location>
        <begin position="939"/>
        <end position="991"/>
    </location>
</feature>
<gene>
    <name evidence="21" type="ORF">J3998_04780</name>
</gene>
<evidence type="ECO:0000259" key="20">
    <source>
        <dbReference type="PROSITE" id="PS50113"/>
    </source>
</evidence>
<reference evidence="21 22" key="1">
    <citation type="submission" date="2021-03" db="EMBL/GenBank/DDBJ databases">
        <title>Thiomicrorhabdus sp.nov.,novel sulfur-oxidizing bacteria isolated from coastal sediment.</title>
        <authorList>
            <person name="Liu X."/>
        </authorList>
    </citation>
    <scope>NUCLEOTIDE SEQUENCE [LARGE SCALE GENOMIC DNA]</scope>
    <source>
        <strain evidence="21 22">6S2-11</strain>
    </source>
</reference>
<dbReference type="InterPro" id="IPR035965">
    <property type="entry name" value="PAS-like_dom_sf"/>
</dbReference>
<feature type="domain" description="PAS" evidence="19">
    <location>
        <begin position="597"/>
        <end position="653"/>
    </location>
</feature>
<dbReference type="SUPFAM" id="SSF47384">
    <property type="entry name" value="Homodimeric domain of signal transducing histidine kinase"/>
    <property type="match status" value="1"/>
</dbReference>
<keyword evidence="4" id="KW-1003">Cell membrane</keyword>
<dbReference type="CDD" id="cd00130">
    <property type="entry name" value="PAS"/>
    <property type="match status" value="4"/>
</dbReference>
<dbReference type="Pfam" id="PF13426">
    <property type="entry name" value="PAS_9"/>
    <property type="match status" value="2"/>
</dbReference>
<feature type="domain" description="PAS" evidence="19">
    <location>
        <begin position="467"/>
        <end position="539"/>
    </location>
</feature>
<dbReference type="InterPro" id="IPR013655">
    <property type="entry name" value="PAS_fold_3"/>
</dbReference>
<evidence type="ECO:0000256" key="5">
    <source>
        <dbReference type="ARBA" id="ARBA00022553"/>
    </source>
</evidence>
<keyword evidence="12" id="KW-0902">Two-component regulatory system</keyword>
<feature type="modified residue" description="4-aspartylphosphate" evidence="14">
    <location>
        <position position="1432"/>
    </location>
</feature>
<dbReference type="InterPro" id="IPR048760">
    <property type="entry name" value="VP0354-like_sensor_dom"/>
</dbReference>
<evidence type="ECO:0000313" key="21">
    <source>
        <dbReference type="EMBL" id="MBO1926883.1"/>
    </source>
</evidence>
<evidence type="ECO:0000256" key="1">
    <source>
        <dbReference type="ARBA" id="ARBA00000085"/>
    </source>
</evidence>
<dbReference type="SMART" id="SM00388">
    <property type="entry name" value="HisKA"/>
    <property type="match status" value="1"/>
</dbReference>
<dbReference type="PROSITE" id="PS50113">
    <property type="entry name" value="PAC"/>
    <property type="match status" value="2"/>
</dbReference>
<dbReference type="Gene3D" id="3.40.50.2300">
    <property type="match status" value="1"/>
</dbReference>
<dbReference type="RefSeq" id="WP_208148333.1">
    <property type="nucleotide sequence ID" value="NZ_JAGETV010000006.1"/>
</dbReference>
<dbReference type="InterPro" id="IPR036097">
    <property type="entry name" value="HisK_dim/P_sf"/>
</dbReference>
<protein>
    <recommendedName>
        <fullName evidence="3">histidine kinase</fullName>
        <ecNumber evidence="3">2.7.13.3</ecNumber>
    </recommendedName>
</protein>
<evidence type="ECO:0000256" key="2">
    <source>
        <dbReference type="ARBA" id="ARBA00004651"/>
    </source>
</evidence>
<feature type="transmembrane region" description="Helical" evidence="16">
    <location>
        <begin position="6"/>
        <end position="28"/>
    </location>
</feature>
<keyword evidence="11 16" id="KW-1133">Transmembrane helix</keyword>
<keyword evidence="10" id="KW-0067">ATP-binding</keyword>
<evidence type="ECO:0000313" key="22">
    <source>
        <dbReference type="Proteomes" id="UP000664835"/>
    </source>
</evidence>
<name>A0ABS3Q3Y6_9GAMM</name>
<dbReference type="PROSITE" id="PS50110">
    <property type="entry name" value="RESPONSE_REGULATORY"/>
    <property type="match status" value="1"/>
</dbReference>
<dbReference type="Gene3D" id="2.10.70.100">
    <property type="match status" value="1"/>
</dbReference>
<dbReference type="Gene3D" id="3.30.450.20">
    <property type="entry name" value="PAS domain"/>
    <property type="match status" value="5"/>
</dbReference>
<evidence type="ECO:0000256" key="10">
    <source>
        <dbReference type="ARBA" id="ARBA00022840"/>
    </source>
</evidence>
<dbReference type="SMART" id="SM00086">
    <property type="entry name" value="PAC"/>
    <property type="match status" value="3"/>
</dbReference>
<evidence type="ECO:0000256" key="7">
    <source>
        <dbReference type="ARBA" id="ARBA00022692"/>
    </source>
</evidence>
<evidence type="ECO:0000259" key="19">
    <source>
        <dbReference type="PROSITE" id="PS50112"/>
    </source>
</evidence>
<dbReference type="InterPro" id="IPR003594">
    <property type="entry name" value="HATPase_dom"/>
</dbReference>
<evidence type="ECO:0000256" key="16">
    <source>
        <dbReference type="SAM" id="Phobius"/>
    </source>
</evidence>
<dbReference type="InterPro" id="IPR003661">
    <property type="entry name" value="HisK_dim/P_dom"/>
</dbReference>
<dbReference type="Pfam" id="PF21623">
    <property type="entry name" value="HK_sensor_dom_bact"/>
    <property type="match status" value="1"/>
</dbReference>
<dbReference type="SUPFAM" id="SSF55874">
    <property type="entry name" value="ATPase domain of HSP90 chaperone/DNA topoisomerase II/histidine kinase"/>
    <property type="match status" value="1"/>
</dbReference>
<dbReference type="PANTHER" id="PTHR45339:SF1">
    <property type="entry name" value="HYBRID SIGNAL TRANSDUCTION HISTIDINE KINASE J"/>
    <property type="match status" value="1"/>
</dbReference>
<feature type="region of interest" description="Disordered" evidence="15">
    <location>
        <begin position="1501"/>
        <end position="1527"/>
    </location>
</feature>
<comment type="subcellular location">
    <subcellularLocation>
        <location evidence="2">Cell membrane</location>
        <topology evidence="2">Multi-pass membrane protein</topology>
    </subcellularLocation>
</comment>
<dbReference type="InterPro" id="IPR036641">
    <property type="entry name" value="HPT_dom_sf"/>
</dbReference>
<evidence type="ECO:0000256" key="11">
    <source>
        <dbReference type="ARBA" id="ARBA00022989"/>
    </source>
</evidence>
<feature type="domain" description="Histidine kinase" evidence="17">
    <location>
        <begin position="1009"/>
        <end position="1230"/>
    </location>
</feature>
<evidence type="ECO:0000256" key="13">
    <source>
        <dbReference type="ARBA" id="ARBA00023136"/>
    </source>
</evidence>
<dbReference type="SUPFAM" id="SSF52172">
    <property type="entry name" value="CheY-like"/>
    <property type="match status" value="1"/>
</dbReference>
<keyword evidence="8" id="KW-0547">Nucleotide-binding</keyword>
<dbReference type="SMART" id="SM00387">
    <property type="entry name" value="HATPase_c"/>
    <property type="match status" value="1"/>
</dbReference>
<dbReference type="CDD" id="cd16922">
    <property type="entry name" value="HATPase_EvgS-ArcB-TorS-like"/>
    <property type="match status" value="1"/>
</dbReference>
<dbReference type="Pfam" id="PF00512">
    <property type="entry name" value="HisKA"/>
    <property type="match status" value="1"/>
</dbReference>
<dbReference type="SMART" id="SM00448">
    <property type="entry name" value="REC"/>
    <property type="match status" value="1"/>
</dbReference>
<dbReference type="InterPro" id="IPR000700">
    <property type="entry name" value="PAS-assoc_C"/>
</dbReference>
<evidence type="ECO:0000256" key="6">
    <source>
        <dbReference type="ARBA" id="ARBA00022679"/>
    </source>
</evidence>
<feature type="compositionally biased region" description="Basic and acidic residues" evidence="15">
    <location>
        <begin position="1509"/>
        <end position="1527"/>
    </location>
</feature>
<dbReference type="PRINTS" id="PR00344">
    <property type="entry name" value="BCTRLSENSOR"/>
</dbReference>
<dbReference type="SUPFAM" id="SSF103190">
    <property type="entry name" value="Sensory domain-like"/>
    <property type="match status" value="1"/>
</dbReference>
<dbReference type="InterPro" id="IPR001610">
    <property type="entry name" value="PAC"/>
</dbReference>